<evidence type="ECO:0000313" key="1">
    <source>
        <dbReference type="EMBL" id="QEX19395.1"/>
    </source>
</evidence>
<sequence>MSPASKSKQVIGGANIEGLPISLAVKFGDLVFVSGTVAFDDEDRIVTGGIGAETLQTFRNIEKVLASAGCSLADILKVNVILSDSGDFDQFNAVYKTLFPKNPPARVTMAARLTIDARIEVDVVAGIGAGG</sequence>
<dbReference type="InterPro" id="IPR006175">
    <property type="entry name" value="YjgF/YER057c/UK114"/>
</dbReference>
<dbReference type="EMBL" id="CP042906">
    <property type="protein sequence ID" value="QEX19395.1"/>
    <property type="molecule type" value="Genomic_DNA"/>
</dbReference>
<evidence type="ECO:0000313" key="2">
    <source>
        <dbReference type="Proteomes" id="UP000326202"/>
    </source>
</evidence>
<dbReference type="AlphaFoldDB" id="A0A5J6MRV7"/>
<dbReference type="InterPro" id="IPR035959">
    <property type="entry name" value="RutC-like_sf"/>
</dbReference>
<dbReference type="OrthoDB" id="583118at2"/>
<organism evidence="1 2">
    <name type="scientific">Hypericibacter terrae</name>
    <dbReference type="NCBI Taxonomy" id="2602015"/>
    <lineage>
        <taxon>Bacteria</taxon>
        <taxon>Pseudomonadati</taxon>
        <taxon>Pseudomonadota</taxon>
        <taxon>Alphaproteobacteria</taxon>
        <taxon>Rhodospirillales</taxon>
        <taxon>Dongiaceae</taxon>
        <taxon>Hypericibacter</taxon>
    </lineage>
</organism>
<dbReference type="Gene3D" id="3.30.1330.40">
    <property type="entry name" value="RutC-like"/>
    <property type="match status" value="1"/>
</dbReference>
<dbReference type="GO" id="GO:0019239">
    <property type="term" value="F:deaminase activity"/>
    <property type="evidence" value="ECO:0007669"/>
    <property type="project" value="TreeGrafter"/>
</dbReference>
<protein>
    <submittedName>
        <fullName evidence="1">Endoribonuclease L-PSP</fullName>
    </submittedName>
</protein>
<reference evidence="1 2" key="1">
    <citation type="submission" date="2019-08" db="EMBL/GenBank/DDBJ databases">
        <title>Hyperibacter terrae gen. nov., sp. nov. and Hyperibacter viscosus sp. nov., two new members in the family Rhodospirillaceae isolated from the rhizosphere of Hypericum perforatum.</title>
        <authorList>
            <person name="Noviana Z."/>
        </authorList>
    </citation>
    <scope>NUCLEOTIDE SEQUENCE [LARGE SCALE GENOMIC DNA]</scope>
    <source>
        <strain evidence="1 2">R5913</strain>
    </source>
</reference>
<dbReference type="Proteomes" id="UP000326202">
    <property type="component" value="Chromosome"/>
</dbReference>
<gene>
    <name evidence="1" type="ORF">FRZ44_47080</name>
</gene>
<dbReference type="Pfam" id="PF01042">
    <property type="entry name" value="Ribonuc_L-PSP"/>
    <property type="match status" value="1"/>
</dbReference>
<proteinExistence type="predicted"/>
<dbReference type="PANTHER" id="PTHR11803">
    <property type="entry name" value="2-IMINOBUTANOATE/2-IMINOPROPANOATE DEAMINASE RIDA"/>
    <property type="match status" value="1"/>
</dbReference>
<dbReference type="SUPFAM" id="SSF55298">
    <property type="entry name" value="YjgF-like"/>
    <property type="match status" value="1"/>
</dbReference>
<dbReference type="GO" id="GO:0005829">
    <property type="term" value="C:cytosol"/>
    <property type="evidence" value="ECO:0007669"/>
    <property type="project" value="TreeGrafter"/>
</dbReference>
<dbReference type="RefSeq" id="WP_151179461.1">
    <property type="nucleotide sequence ID" value="NZ_CP042906.1"/>
</dbReference>
<name>A0A5J6MRV7_9PROT</name>
<dbReference type="CDD" id="cd00448">
    <property type="entry name" value="YjgF_YER057c_UK114_family"/>
    <property type="match status" value="1"/>
</dbReference>
<dbReference type="KEGG" id="htq:FRZ44_47080"/>
<accession>A0A5J6MRV7</accession>
<dbReference type="PANTHER" id="PTHR11803:SF39">
    <property type="entry name" value="2-IMINOBUTANOATE_2-IMINOPROPANOATE DEAMINASE"/>
    <property type="match status" value="1"/>
</dbReference>
<keyword evidence="2" id="KW-1185">Reference proteome</keyword>